<proteinExistence type="predicted"/>
<protein>
    <submittedName>
        <fullName evidence="1">Two-component response regulator ARR-B family protein</fullName>
    </submittedName>
</protein>
<keyword evidence="2" id="KW-1185">Reference proteome</keyword>
<dbReference type="Proteomes" id="UP000827976">
    <property type="component" value="Chromosome 6"/>
</dbReference>
<comment type="caution">
    <text evidence="1">The sequence shown here is derived from an EMBL/GenBank/DDBJ whole genome shotgun (WGS) entry which is preliminary data.</text>
</comment>
<evidence type="ECO:0000313" key="2">
    <source>
        <dbReference type="Proteomes" id="UP000827976"/>
    </source>
</evidence>
<sequence>MHTSQHNQSHRRPYTFIFLLSHSLSMSYLRTSMRSDQHLVKHFFPNGFRVMIVDADPESLKLAGAMFSSCNYKVTLCADPKVALSILRERHQDFDLVLAEVFMPELDGFELLQAVKELSIPVVLMASGNDMDLRMNGIMKGAASFIDKPLEHVLVNSIWKNTAWKNISLMAESENKNQEDEKQIKNDKGKSAINIEENNIDSISDQEVNNGEEDHDFKKVTKRNGRLCWTPYLEKLFENALIQLGPDAVPGKIAKLMNVEGVERHHVASHLQKYRIRLQKEALLLQANNEKNQMISDPTST</sequence>
<reference evidence="2" key="1">
    <citation type="journal article" date="2022" name="Nat. Commun.">
        <title>Chromosome evolution and the genetic basis of agronomically important traits in greater yam.</title>
        <authorList>
            <person name="Bredeson J.V."/>
            <person name="Lyons J.B."/>
            <person name="Oniyinde I.O."/>
            <person name="Okereke N.R."/>
            <person name="Kolade O."/>
            <person name="Nnabue I."/>
            <person name="Nwadili C.O."/>
            <person name="Hribova E."/>
            <person name="Parker M."/>
            <person name="Nwogha J."/>
            <person name="Shu S."/>
            <person name="Carlson J."/>
            <person name="Kariba R."/>
            <person name="Muthemba S."/>
            <person name="Knop K."/>
            <person name="Barton G.J."/>
            <person name="Sherwood A.V."/>
            <person name="Lopez-Montes A."/>
            <person name="Asiedu R."/>
            <person name="Jamnadass R."/>
            <person name="Muchugi A."/>
            <person name="Goodstein D."/>
            <person name="Egesi C.N."/>
            <person name="Featherston J."/>
            <person name="Asfaw A."/>
            <person name="Simpson G.G."/>
            <person name="Dolezel J."/>
            <person name="Hendre P.S."/>
            <person name="Van Deynze A."/>
            <person name="Kumar P.L."/>
            <person name="Obidiegwu J.E."/>
            <person name="Bhattacharjee R."/>
            <person name="Rokhsar D.S."/>
        </authorList>
    </citation>
    <scope>NUCLEOTIDE SEQUENCE [LARGE SCALE GENOMIC DNA]</scope>
    <source>
        <strain evidence="2">cv. TDa95/00328</strain>
    </source>
</reference>
<evidence type="ECO:0000313" key="1">
    <source>
        <dbReference type="EMBL" id="KAH7679933.1"/>
    </source>
</evidence>
<accession>A0ACB7VZA1</accession>
<gene>
    <name evidence="1" type="ORF">IHE45_06G090700</name>
</gene>
<organism evidence="1 2">
    <name type="scientific">Dioscorea alata</name>
    <name type="common">Purple yam</name>
    <dbReference type="NCBI Taxonomy" id="55571"/>
    <lineage>
        <taxon>Eukaryota</taxon>
        <taxon>Viridiplantae</taxon>
        <taxon>Streptophyta</taxon>
        <taxon>Embryophyta</taxon>
        <taxon>Tracheophyta</taxon>
        <taxon>Spermatophyta</taxon>
        <taxon>Magnoliopsida</taxon>
        <taxon>Liliopsida</taxon>
        <taxon>Dioscoreales</taxon>
        <taxon>Dioscoreaceae</taxon>
        <taxon>Dioscorea</taxon>
    </lineage>
</organism>
<name>A0ACB7VZA1_DIOAL</name>
<dbReference type="EMBL" id="CM037016">
    <property type="protein sequence ID" value="KAH7679933.1"/>
    <property type="molecule type" value="Genomic_DNA"/>
</dbReference>